<dbReference type="WBParaSite" id="SMUV_0000705701-mRNA-1">
    <property type="protein sequence ID" value="SMUV_0000705701-mRNA-1"/>
    <property type="gene ID" value="SMUV_0000705701"/>
</dbReference>
<accession>A0A0N5AQT2</accession>
<name>A0A0N5AQT2_9BILA</name>
<dbReference type="PANTHER" id="PTHR21650:SF4">
    <property type="entry name" value="MEMBRALIN"/>
    <property type="match status" value="1"/>
</dbReference>
<proteinExistence type="predicted"/>
<keyword evidence="2" id="KW-1185">Reference proteome</keyword>
<dbReference type="PANTHER" id="PTHR21650">
    <property type="entry name" value="MEMBRALIN/KINETOCHORE PROTEIN NUF2"/>
    <property type="match status" value="1"/>
</dbReference>
<feature type="transmembrane region" description="Helical" evidence="1">
    <location>
        <begin position="57"/>
        <end position="78"/>
    </location>
</feature>
<evidence type="ECO:0000313" key="2">
    <source>
        <dbReference type="Proteomes" id="UP000046393"/>
    </source>
</evidence>
<dbReference type="GO" id="GO:0005783">
    <property type="term" value="C:endoplasmic reticulum"/>
    <property type="evidence" value="ECO:0007669"/>
    <property type="project" value="TreeGrafter"/>
</dbReference>
<keyword evidence="1" id="KW-0812">Transmembrane</keyword>
<protein>
    <submittedName>
        <fullName evidence="3">TLC domain-containing protein</fullName>
    </submittedName>
</protein>
<dbReference type="Proteomes" id="UP000046393">
    <property type="component" value="Unplaced"/>
</dbReference>
<evidence type="ECO:0000256" key="1">
    <source>
        <dbReference type="SAM" id="Phobius"/>
    </source>
</evidence>
<organism evidence="2 3">
    <name type="scientific">Syphacia muris</name>
    <dbReference type="NCBI Taxonomy" id="451379"/>
    <lineage>
        <taxon>Eukaryota</taxon>
        <taxon>Metazoa</taxon>
        <taxon>Ecdysozoa</taxon>
        <taxon>Nematoda</taxon>
        <taxon>Chromadorea</taxon>
        <taxon>Rhabditida</taxon>
        <taxon>Spirurina</taxon>
        <taxon>Oxyuridomorpha</taxon>
        <taxon>Oxyuroidea</taxon>
        <taxon>Oxyuridae</taxon>
        <taxon>Syphacia</taxon>
    </lineage>
</organism>
<reference evidence="3" key="1">
    <citation type="submission" date="2017-02" db="UniProtKB">
        <authorList>
            <consortium name="WormBaseParasite"/>
        </authorList>
    </citation>
    <scope>IDENTIFICATION</scope>
</reference>
<evidence type="ECO:0000313" key="3">
    <source>
        <dbReference type="WBParaSite" id="SMUV_0000705701-mRNA-1"/>
    </source>
</evidence>
<dbReference type="STRING" id="451379.A0A0N5AQT2"/>
<feature type="transmembrane region" description="Helical" evidence="1">
    <location>
        <begin position="6"/>
        <end position="28"/>
    </location>
</feature>
<dbReference type="GO" id="GO:1904294">
    <property type="term" value="P:positive regulation of ERAD pathway"/>
    <property type="evidence" value="ECO:0007669"/>
    <property type="project" value="TreeGrafter"/>
</dbReference>
<keyword evidence="1" id="KW-1133">Transmembrane helix</keyword>
<sequence length="126" mass="15021">MALKLHLIIISGRMMMKVFAVVEGYLVFEQASEHYLRFFYLYHFAFYAYHYRFNGQYGGLALLTSTFFILHSMIYFFHHYEMPLILYRERIQRIIENIQDECDDDDDDGGGGSVMFIIYEHFIALG</sequence>
<dbReference type="AlphaFoldDB" id="A0A0N5AQT2"/>
<dbReference type="GO" id="GO:0034976">
    <property type="term" value="P:response to endoplasmic reticulum stress"/>
    <property type="evidence" value="ECO:0007669"/>
    <property type="project" value="TreeGrafter"/>
</dbReference>
<keyword evidence="1" id="KW-0472">Membrane</keyword>